<dbReference type="Pfam" id="PF05729">
    <property type="entry name" value="NACHT"/>
    <property type="match status" value="1"/>
</dbReference>
<dbReference type="PROSITE" id="PS50837">
    <property type="entry name" value="NACHT"/>
    <property type="match status" value="1"/>
</dbReference>
<feature type="domain" description="HTH cro/C1-type" evidence="4">
    <location>
        <begin position="19"/>
        <end position="73"/>
    </location>
</feature>
<dbReference type="InterPro" id="IPR027417">
    <property type="entry name" value="P-loop_NTPase"/>
</dbReference>
<proteinExistence type="predicted"/>
<dbReference type="InterPro" id="IPR001387">
    <property type="entry name" value="Cro/C1-type_HTH"/>
</dbReference>
<name>A0ABX1LLR5_9CYAN</name>
<keyword evidence="1" id="KW-0042">Antenna complex</keyword>
<accession>A0ABX1LLR5</accession>
<keyword evidence="2" id="KW-0605">Phycobilisome</keyword>
<dbReference type="SUPFAM" id="SSF48371">
    <property type="entry name" value="ARM repeat"/>
    <property type="match status" value="2"/>
</dbReference>
<dbReference type="PROSITE" id="PS50943">
    <property type="entry name" value="HTH_CROC1"/>
    <property type="match status" value="1"/>
</dbReference>
<protein>
    <submittedName>
        <fullName evidence="5">NACHT domain-containing protein</fullName>
    </submittedName>
</protein>
<dbReference type="InterPro" id="IPR011989">
    <property type="entry name" value="ARM-like"/>
</dbReference>
<sequence length="1316" mass="150254">MGQLRDRSLHFTPKGIALIEEAMQGKDWDKSQLAEQVEISYESICRYLRGERPPQRKNIEIIAKRLGLKPIDLVNPDEWTSSTKDSETKTNLVDWRSVSKGMLENLKRLTTEALTAGDGIRFDFDDVFVPLGVVERQERTKRKENDGAPDRGSELYEEKVTPITHDEFFEDVLLRGNTRYSDGKRIAVIGEAGAGKTTQLQKIGSWLLEKSDDIPIWISLTDLGAKSLREYLFENWVREASGEIEAAPQAWKDSLGDAIASGKVWLLLDGVDEMTVSNPLSYLSTQLKEGWLKNVRVVLTCRVNVWDGGKNALTGFDVYRNLDFDYPDDVYKFIGKWFARAPELAGSLTQALEQSGKERIRDMVKNPLRLTLLCFSWQKLQGGLPETKAGLYEWFVNTFYDWKREEVEKVTGVEINSSKIKELNKALGELAKAAIDSESSRFRLTETFIRNNMNPALFDLADKLNWLNKVGDAAENSLESVYAFYHPSFQEYFAALAINDWRFFLPSSLNDLKSYDYPIFDARWDEVILLWFGREDIEREEKEDFISALIDFDDGCGDFPEPINRGFYSFRAYLYAAICLQEFRKCRNSKLIIKQIIEWALIIERLVECDELIEIIQDSICGDARFILEKIQQDLTEEILLEFIQTYQSEEWLRWDFAKSLVLISNNIQTQKLAIKEIIDLMNNSECKDMRLASIESLGYLIDDLEELKSINIDNEIKRLIVYALIELIQDLKCESTCTEAARVLSGIITDDEKNIVILCLIDLMKKATYEETISQAVQSLQEIATDSNSKIFATKHLINLINKTEDEDILRNVIYSLGIIANDDESRKLALPCLIQLLDELEDEWLDIAIIDSLRQIAIDHSSKQSAIIKLLFLIRASKDNGIVIFAANNLALISTDNDEKMFALSTIINLIKTSIDEDVKSLGAWSLGNIACDSDSRAISVQVLISLIDKYQDDSDLSDVVESLILIAEDSNFNPLVLPAISKIIKKTNNDVTLELIANRIVRIDTDKEGKKNIVSSLIEIINKSEDEYTNWQAIRSLKKIANDSEMMEFVGLELISLLQKTNCQSTLKNIARCLGNVSINIECKNLVISTLNKLFLESNGEDIGGSTLWQLGNLLKDTSSELSQSIVANFSNKLTFDNYKENIVKYKDYYNTVWCCAQNMSYPAFYKAWHLYRNLEGQLMDCEAIQKELDRNTDHPEIRRLVVDICQLEQESDPNVIAEEIAIKIFDSLGREIPEINRVSNLKRELINLKRVLGVEKLAIALYGKNANEAINRLCQNLITDSIHIYPFTGEKSTQQLTKEVKAWLRRINLEYN</sequence>
<dbReference type="PANTHER" id="PTHR46844:SF1">
    <property type="entry name" value="SLR5058 PROTEIN"/>
    <property type="match status" value="1"/>
</dbReference>
<feature type="domain" description="NACHT" evidence="3">
    <location>
        <begin position="184"/>
        <end position="302"/>
    </location>
</feature>
<evidence type="ECO:0000313" key="6">
    <source>
        <dbReference type="Proteomes" id="UP000738376"/>
    </source>
</evidence>
<dbReference type="SUPFAM" id="SSF52540">
    <property type="entry name" value="P-loop containing nucleoside triphosphate hydrolases"/>
    <property type="match status" value="1"/>
</dbReference>
<dbReference type="Gene3D" id="3.40.50.300">
    <property type="entry name" value="P-loop containing nucleotide triphosphate hydrolases"/>
    <property type="match status" value="1"/>
</dbReference>
<evidence type="ECO:0000313" key="5">
    <source>
        <dbReference type="EMBL" id="NMF57068.1"/>
    </source>
</evidence>
<dbReference type="Pfam" id="PF22730">
    <property type="entry name" value="NCC-H"/>
    <property type="match status" value="1"/>
</dbReference>
<dbReference type="PANTHER" id="PTHR46844">
    <property type="entry name" value="SLR5058 PROTEIN"/>
    <property type="match status" value="1"/>
</dbReference>
<dbReference type="InterPro" id="IPR007111">
    <property type="entry name" value="NACHT_NTPase"/>
</dbReference>
<evidence type="ECO:0000259" key="4">
    <source>
        <dbReference type="PROSITE" id="PS50943"/>
    </source>
</evidence>
<dbReference type="InterPro" id="IPR010982">
    <property type="entry name" value="Lambda_DNA-bd_dom_sf"/>
</dbReference>
<gene>
    <name evidence="5" type="ORF">HC246_03325</name>
</gene>
<dbReference type="SMART" id="SM00530">
    <property type="entry name" value="HTH_XRE"/>
    <property type="match status" value="1"/>
</dbReference>
<evidence type="ECO:0000256" key="2">
    <source>
        <dbReference type="ARBA" id="ARBA00022738"/>
    </source>
</evidence>
<dbReference type="CDD" id="cd00093">
    <property type="entry name" value="HTH_XRE"/>
    <property type="match status" value="1"/>
</dbReference>
<organism evidence="5 6">
    <name type="scientific">Pseudanabaena yagii GIHE-NHR1</name>
    <dbReference type="NCBI Taxonomy" id="2722753"/>
    <lineage>
        <taxon>Bacteria</taxon>
        <taxon>Bacillati</taxon>
        <taxon>Cyanobacteriota</taxon>
        <taxon>Cyanophyceae</taxon>
        <taxon>Pseudanabaenales</taxon>
        <taxon>Pseudanabaenaceae</taxon>
        <taxon>Pseudanabaena</taxon>
        <taxon>Pseudanabaena yagii</taxon>
    </lineage>
</organism>
<dbReference type="Gene3D" id="1.25.10.10">
    <property type="entry name" value="Leucine-rich Repeat Variant"/>
    <property type="match status" value="2"/>
</dbReference>
<dbReference type="RefSeq" id="WP_169362146.1">
    <property type="nucleotide sequence ID" value="NZ_JAAVJL010000001.1"/>
</dbReference>
<evidence type="ECO:0000259" key="3">
    <source>
        <dbReference type="PROSITE" id="PS50837"/>
    </source>
</evidence>
<dbReference type="SUPFAM" id="SSF47413">
    <property type="entry name" value="lambda repressor-like DNA-binding domains"/>
    <property type="match status" value="1"/>
</dbReference>
<dbReference type="Proteomes" id="UP000738376">
    <property type="component" value="Unassembled WGS sequence"/>
</dbReference>
<dbReference type="InterPro" id="IPR054570">
    <property type="entry name" value="NCC-H_dom"/>
</dbReference>
<comment type="caution">
    <text evidence="5">The sequence shown here is derived from an EMBL/GenBank/DDBJ whole genome shotgun (WGS) entry which is preliminary data.</text>
</comment>
<dbReference type="EMBL" id="JAAVJL010000001">
    <property type="protein sequence ID" value="NMF57068.1"/>
    <property type="molecule type" value="Genomic_DNA"/>
</dbReference>
<evidence type="ECO:0000256" key="1">
    <source>
        <dbReference type="ARBA" id="ARBA00022549"/>
    </source>
</evidence>
<dbReference type="InterPro" id="IPR016024">
    <property type="entry name" value="ARM-type_fold"/>
</dbReference>
<dbReference type="Gene3D" id="1.10.260.40">
    <property type="entry name" value="lambda repressor-like DNA-binding domains"/>
    <property type="match status" value="1"/>
</dbReference>
<reference evidence="5 6" key="1">
    <citation type="submission" date="2020-03" db="EMBL/GenBank/DDBJ databases">
        <title>Draft Genome Sequence of 2-Methylisoborneol Producing Pseudanabaena yagii Strain GIHE-NHR1 Isolated from North Han River in South Korea.</title>
        <authorList>
            <person name="Jeong J."/>
        </authorList>
    </citation>
    <scope>NUCLEOTIDE SEQUENCE [LARGE SCALE GENOMIC DNA]</scope>
    <source>
        <strain evidence="5 6">GIHE-NHR1</strain>
    </source>
</reference>
<keyword evidence="6" id="KW-1185">Reference proteome</keyword>